<organism evidence="4 5">
    <name type="scientific">Candidatus Acidiferrum panamense</name>
    <dbReference type="NCBI Taxonomy" id="2741543"/>
    <lineage>
        <taxon>Bacteria</taxon>
        <taxon>Pseudomonadati</taxon>
        <taxon>Acidobacteriota</taxon>
        <taxon>Terriglobia</taxon>
        <taxon>Candidatus Acidiferrales</taxon>
        <taxon>Candidatus Acidiferrum</taxon>
    </lineage>
</organism>
<name>A0A7V8NW54_9BACT</name>
<keyword evidence="2 3" id="KW-0802">TPR repeat</keyword>
<keyword evidence="5" id="KW-1185">Reference proteome</keyword>
<dbReference type="Pfam" id="PF13181">
    <property type="entry name" value="TPR_8"/>
    <property type="match status" value="1"/>
</dbReference>
<comment type="caution">
    <text evidence="4">The sequence shown here is derived from an EMBL/GenBank/DDBJ whole genome shotgun (WGS) entry which is preliminary data.</text>
</comment>
<gene>
    <name evidence="4" type="ORF">HRJ53_26190</name>
</gene>
<dbReference type="PROSITE" id="PS50005">
    <property type="entry name" value="TPR"/>
    <property type="match status" value="3"/>
</dbReference>
<keyword evidence="1" id="KW-0677">Repeat</keyword>
<evidence type="ECO:0000256" key="1">
    <source>
        <dbReference type="ARBA" id="ARBA00022737"/>
    </source>
</evidence>
<reference evidence="4" key="1">
    <citation type="submission" date="2020-06" db="EMBL/GenBank/DDBJ databases">
        <title>Legume-microbial interactions unlock mineral nutrients during tropical forest succession.</title>
        <authorList>
            <person name="Epihov D.Z."/>
        </authorList>
    </citation>
    <scope>NUCLEOTIDE SEQUENCE [LARGE SCALE GENOMIC DNA]</scope>
    <source>
        <strain evidence="4">Pan2503</strain>
    </source>
</reference>
<dbReference type="Proteomes" id="UP000567293">
    <property type="component" value="Unassembled WGS sequence"/>
</dbReference>
<dbReference type="Gene3D" id="1.25.40.10">
    <property type="entry name" value="Tetratricopeptide repeat domain"/>
    <property type="match status" value="2"/>
</dbReference>
<dbReference type="PANTHER" id="PTHR45586">
    <property type="entry name" value="TPR REPEAT-CONTAINING PROTEIN PA4667"/>
    <property type="match status" value="1"/>
</dbReference>
<accession>A0A7V8NW54</accession>
<dbReference type="Pfam" id="PF14559">
    <property type="entry name" value="TPR_19"/>
    <property type="match status" value="1"/>
</dbReference>
<dbReference type="InterPro" id="IPR011990">
    <property type="entry name" value="TPR-like_helical_dom_sf"/>
</dbReference>
<dbReference type="Pfam" id="PF07719">
    <property type="entry name" value="TPR_2"/>
    <property type="match status" value="1"/>
</dbReference>
<proteinExistence type="predicted"/>
<sequence length="282" mass="31836">LEEVSAKEPKNGDIQLLLAKSYLELQQHDAAIRSAEKAVALDPQNSVFHEWLGRAYGDKADRAGWFSAISLAKKTRKEFQMAVDLDDRNFSARQALVEFDCSAPGLVGGGEEKARPQIQKLMALDAAEGYYAAGNCRRQKKDFAGADEQFTKSLESRPRSAELIYDIGDYAMKRAQPERLFSVAEAGEQAAPNDPRGKFYRGVGLVLIKEKPEQAERLFEEYLGRAPKRNGYPSRAWVHAWLGRLYENKNNLAEAREEFESALRLDPRNKIAQEELKKLKKN</sequence>
<protein>
    <submittedName>
        <fullName evidence="4">Tetratricopeptide repeat protein</fullName>
    </submittedName>
</protein>
<evidence type="ECO:0000313" key="4">
    <source>
        <dbReference type="EMBL" id="MBA0088491.1"/>
    </source>
</evidence>
<dbReference type="InterPro" id="IPR051012">
    <property type="entry name" value="CellSynth/LPSAsmb/PSIAsmb"/>
</dbReference>
<dbReference type="SMART" id="SM00028">
    <property type="entry name" value="TPR"/>
    <property type="match status" value="3"/>
</dbReference>
<evidence type="ECO:0000313" key="5">
    <source>
        <dbReference type="Proteomes" id="UP000567293"/>
    </source>
</evidence>
<feature type="non-terminal residue" evidence="4">
    <location>
        <position position="1"/>
    </location>
</feature>
<feature type="repeat" description="TPR" evidence="3">
    <location>
        <begin position="236"/>
        <end position="269"/>
    </location>
</feature>
<evidence type="ECO:0000256" key="3">
    <source>
        <dbReference type="PROSITE-ProRule" id="PRU00339"/>
    </source>
</evidence>
<dbReference type="AlphaFoldDB" id="A0A7V8NW54"/>
<dbReference type="SUPFAM" id="SSF48452">
    <property type="entry name" value="TPR-like"/>
    <property type="match status" value="2"/>
</dbReference>
<dbReference type="InterPro" id="IPR019734">
    <property type="entry name" value="TPR_rpt"/>
</dbReference>
<dbReference type="EMBL" id="JACDQQ010002522">
    <property type="protein sequence ID" value="MBA0088491.1"/>
    <property type="molecule type" value="Genomic_DNA"/>
</dbReference>
<evidence type="ECO:0000256" key="2">
    <source>
        <dbReference type="ARBA" id="ARBA00022803"/>
    </source>
</evidence>
<feature type="repeat" description="TPR" evidence="3">
    <location>
        <begin position="127"/>
        <end position="160"/>
    </location>
</feature>
<feature type="repeat" description="TPR" evidence="3">
    <location>
        <begin position="12"/>
        <end position="45"/>
    </location>
</feature>
<dbReference type="InterPro" id="IPR013105">
    <property type="entry name" value="TPR_2"/>
</dbReference>
<dbReference type="PANTHER" id="PTHR45586:SF1">
    <property type="entry name" value="LIPOPOLYSACCHARIDE ASSEMBLY PROTEIN B"/>
    <property type="match status" value="1"/>
</dbReference>